<evidence type="ECO:0000313" key="1">
    <source>
        <dbReference type="EMBL" id="CUN24957.1"/>
    </source>
</evidence>
<dbReference type="OrthoDB" id="1770640at2"/>
<accession>A0A173VFL7</accession>
<dbReference type="Proteomes" id="UP000095597">
    <property type="component" value="Unassembled WGS sequence"/>
</dbReference>
<name>A0A173VFL7_9FIRM</name>
<protein>
    <submittedName>
        <fullName evidence="1">Uncharacterized protein</fullName>
    </submittedName>
</protein>
<reference evidence="1 2" key="1">
    <citation type="submission" date="2015-09" db="EMBL/GenBank/DDBJ databases">
        <authorList>
            <consortium name="Pathogen Informatics"/>
        </authorList>
    </citation>
    <scope>NUCLEOTIDE SEQUENCE [LARGE SCALE GENOMIC DNA]</scope>
    <source>
        <strain evidence="1 2">2789STDY5834961</strain>
    </source>
</reference>
<dbReference type="AlphaFoldDB" id="A0A173VFL7"/>
<dbReference type="Pfam" id="PF20190">
    <property type="entry name" value="DUF6553"/>
    <property type="match status" value="1"/>
</dbReference>
<dbReference type="EMBL" id="CYXO01000025">
    <property type="protein sequence ID" value="CUN24957.1"/>
    <property type="molecule type" value="Genomic_DNA"/>
</dbReference>
<evidence type="ECO:0000313" key="2">
    <source>
        <dbReference type="Proteomes" id="UP000095597"/>
    </source>
</evidence>
<organism evidence="1 2">
    <name type="scientific">Dorea longicatena</name>
    <dbReference type="NCBI Taxonomy" id="88431"/>
    <lineage>
        <taxon>Bacteria</taxon>
        <taxon>Bacillati</taxon>
        <taxon>Bacillota</taxon>
        <taxon>Clostridia</taxon>
        <taxon>Lachnospirales</taxon>
        <taxon>Lachnospiraceae</taxon>
        <taxon>Dorea</taxon>
    </lineage>
</organism>
<sequence length="189" mass="21839">MDNAWIIAFYKETDPIKRLELLKENTGAGESEEDKYRKQLWIARYGKRTPVKDEFMRCLMEMKYLAEGTTVDLGGKRRKQGAKIAATLGLSESLLQEKVYKEILLQELQNVFLKFIEVSRGGRAFTSLVFGMGQMSEEGVTKKIAQQISMIAFRAPHLLHMEKEFALLQEAALEAFRQVYPNREHFLKK</sequence>
<dbReference type="RefSeq" id="WP_022416314.1">
    <property type="nucleotide sequence ID" value="NZ_CAXSPU010000010.1"/>
</dbReference>
<proteinExistence type="predicted"/>
<gene>
    <name evidence="1" type="ORF">ERS852573_02853</name>
</gene>
<dbReference type="InterPro" id="IPR046683">
    <property type="entry name" value="DUF6553"/>
</dbReference>